<protein>
    <submittedName>
        <fullName evidence="2">Uncharacterized protein</fullName>
    </submittedName>
</protein>
<feature type="compositionally biased region" description="Low complexity" evidence="1">
    <location>
        <begin position="38"/>
        <end position="59"/>
    </location>
</feature>
<dbReference type="EMBL" id="VXIV02000200">
    <property type="protein sequence ID" value="KAF6039909.1"/>
    <property type="molecule type" value="Genomic_DNA"/>
</dbReference>
<name>A0A7J7KNZ9_BUGNE</name>
<feature type="region of interest" description="Disordered" evidence="1">
    <location>
        <begin position="38"/>
        <end position="317"/>
    </location>
</feature>
<feature type="compositionally biased region" description="Basic and acidic residues" evidence="1">
    <location>
        <begin position="119"/>
        <end position="148"/>
    </location>
</feature>
<proteinExistence type="predicted"/>
<accession>A0A7J7KNZ9</accession>
<feature type="compositionally biased region" description="Polar residues" evidence="1">
    <location>
        <begin position="267"/>
        <end position="281"/>
    </location>
</feature>
<evidence type="ECO:0000313" key="2">
    <source>
        <dbReference type="EMBL" id="KAF6039909.1"/>
    </source>
</evidence>
<organism evidence="2 3">
    <name type="scientific">Bugula neritina</name>
    <name type="common">Brown bryozoan</name>
    <name type="synonym">Sertularia neritina</name>
    <dbReference type="NCBI Taxonomy" id="10212"/>
    <lineage>
        <taxon>Eukaryota</taxon>
        <taxon>Metazoa</taxon>
        <taxon>Spiralia</taxon>
        <taxon>Lophotrochozoa</taxon>
        <taxon>Bryozoa</taxon>
        <taxon>Gymnolaemata</taxon>
        <taxon>Cheilostomatida</taxon>
        <taxon>Flustrina</taxon>
        <taxon>Buguloidea</taxon>
        <taxon>Bugulidae</taxon>
        <taxon>Bugula</taxon>
    </lineage>
</organism>
<reference evidence="2" key="1">
    <citation type="submission" date="2020-06" db="EMBL/GenBank/DDBJ databases">
        <title>Draft genome of Bugula neritina, a colonial animal packing powerful symbionts and potential medicines.</title>
        <authorList>
            <person name="Rayko M."/>
        </authorList>
    </citation>
    <scope>NUCLEOTIDE SEQUENCE [LARGE SCALE GENOMIC DNA]</scope>
    <source>
        <strain evidence="2">Kwan_BN1</strain>
    </source>
</reference>
<feature type="compositionally biased region" description="Low complexity" evidence="1">
    <location>
        <begin position="282"/>
        <end position="300"/>
    </location>
</feature>
<evidence type="ECO:0000256" key="1">
    <source>
        <dbReference type="SAM" id="MobiDB-lite"/>
    </source>
</evidence>
<feature type="compositionally biased region" description="Low complexity" evidence="1">
    <location>
        <begin position="104"/>
        <end position="116"/>
    </location>
</feature>
<dbReference type="Proteomes" id="UP000593567">
    <property type="component" value="Unassembled WGS sequence"/>
</dbReference>
<feature type="compositionally biased region" description="Low complexity" evidence="1">
    <location>
        <begin position="225"/>
        <end position="242"/>
    </location>
</feature>
<gene>
    <name evidence="2" type="ORF">EB796_001761</name>
</gene>
<dbReference type="AlphaFoldDB" id="A0A7J7KNZ9"/>
<comment type="caution">
    <text evidence="2">The sequence shown here is derived from an EMBL/GenBank/DDBJ whole genome shotgun (WGS) entry which is preliminary data.</text>
</comment>
<feature type="compositionally biased region" description="Low complexity" evidence="1">
    <location>
        <begin position="149"/>
        <end position="160"/>
    </location>
</feature>
<feature type="compositionally biased region" description="Low complexity" evidence="1">
    <location>
        <begin position="203"/>
        <end position="215"/>
    </location>
</feature>
<keyword evidence="3" id="KW-1185">Reference proteome</keyword>
<evidence type="ECO:0000313" key="3">
    <source>
        <dbReference type="Proteomes" id="UP000593567"/>
    </source>
</evidence>
<feature type="compositionally biased region" description="Basic and acidic residues" evidence="1">
    <location>
        <begin position="84"/>
        <end position="97"/>
    </location>
</feature>
<sequence length="339" mass="37376">MLNQKISRNSSQVYPIVNDFLYIFLEYLYKNLLRPPTSAAADTPTSAAADTPTSAVVDTPTTAKEPSGSVLPAVSTPAVNEATHQQKMDKHEPKEQSNADIPELSLCTTKSSSLTKVPTESKKKSSVRRAESVLEREIRLQKERENSVKLDQQQAMQQRQQRMKKRLDRDYNLGYRSASPSSQSSIAENIPEDTPVTTLDLNSRSSSRLSGGRQSPAPSVNTANSDRVPPSVLRSSSSVNVSSKEDLQRPKFSLSSGRDLFKDRLHSSNMHSDGTQKTALNSSGADTTSTSSSSDTASDTVFPKRERKGPNLFKEKSFDQIERELSSIAAQNRQRRVIV</sequence>